<feature type="region of interest" description="Disordered" evidence="9">
    <location>
        <begin position="200"/>
        <end position="240"/>
    </location>
</feature>
<evidence type="ECO:0000313" key="12">
    <source>
        <dbReference type="EMBL" id="WFC96746.1"/>
    </source>
</evidence>
<feature type="transmembrane region" description="Helical" evidence="10">
    <location>
        <begin position="168"/>
        <end position="192"/>
    </location>
</feature>
<dbReference type="GO" id="GO:0005789">
    <property type="term" value="C:endoplasmic reticulum membrane"/>
    <property type="evidence" value="ECO:0007669"/>
    <property type="project" value="UniProtKB-SubCell"/>
</dbReference>
<comment type="subcellular location">
    <subcellularLocation>
        <location evidence="1">Endoplasmic reticulum membrane</location>
        <topology evidence="1">Single-pass type I membrane protein</topology>
    </subcellularLocation>
</comment>
<proteinExistence type="inferred from homology"/>
<organism evidence="12 13">
    <name type="scientific">Malassezia brasiliensis</name>
    <dbReference type="NCBI Taxonomy" id="1821822"/>
    <lineage>
        <taxon>Eukaryota</taxon>
        <taxon>Fungi</taxon>
        <taxon>Dikarya</taxon>
        <taxon>Basidiomycota</taxon>
        <taxon>Ustilaginomycotina</taxon>
        <taxon>Malasseziomycetes</taxon>
        <taxon>Malasseziales</taxon>
        <taxon>Malasseziaceae</taxon>
        <taxon>Malassezia</taxon>
    </lineage>
</organism>
<feature type="compositionally biased region" description="Low complexity" evidence="9">
    <location>
        <begin position="203"/>
        <end position="212"/>
    </location>
</feature>
<evidence type="ECO:0000256" key="5">
    <source>
        <dbReference type="ARBA" id="ARBA00022989"/>
    </source>
</evidence>
<keyword evidence="3 11" id="KW-0732">Signal</keyword>
<keyword evidence="6 10" id="KW-0472">Membrane</keyword>
<comment type="function">
    <text evidence="7">Is probably involved in a pathway contributing to genomic integrity.</text>
</comment>
<comment type="similarity">
    <text evidence="8">Belongs to the IRC22 family.</text>
</comment>
<keyword evidence="13" id="KW-1185">Reference proteome</keyword>
<keyword evidence="2 10" id="KW-0812">Transmembrane</keyword>
<evidence type="ECO:0000256" key="11">
    <source>
        <dbReference type="SAM" id="SignalP"/>
    </source>
</evidence>
<dbReference type="PANTHER" id="PTHR12924">
    <property type="entry name" value="TRANSLOCON-ASSOCIATED PROTEIN, ALPHA SUBUNIT"/>
    <property type="match status" value="1"/>
</dbReference>
<evidence type="ECO:0000256" key="7">
    <source>
        <dbReference type="ARBA" id="ARBA00037565"/>
    </source>
</evidence>
<gene>
    <name evidence="12" type="ORF">MBRA1_003408</name>
</gene>
<feature type="compositionally biased region" description="Low complexity" evidence="9">
    <location>
        <begin position="231"/>
        <end position="240"/>
    </location>
</feature>
<sequence>MRLPALLCAAATALLGLAPGAHAAAGDEAPALNVITTFPDNPFSLVQNGRPNRVVFSFSHPPGADRALVLEEITGAFLNPAKRDGQRGRVLRNMTTTRLKDVPIASAAAQPLQVPFDFYPEFKPQSLDVEFRAKVLDQGNTRRYNLPVYRGTVVVEEPAPSFFDLQLLSVYVVMTTALAGIAYVVYTQYLAAYVRPKAPAKRTQPTQPAKPAAAHHDEWLPPQPTVRTRRQAAAAASRRK</sequence>
<reference evidence="12" key="1">
    <citation type="submission" date="2023-03" db="EMBL/GenBank/DDBJ databases">
        <title>Mating type loci evolution in Malassezia.</title>
        <authorList>
            <person name="Coelho M.A."/>
        </authorList>
    </citation>
    <scope>NUCLEOTIDE SEQUENCE</scope>
    <source>
        <strain evidence="12">CBS 14135</strain>
    </source>
</reference>
<dbReference type="Proteomes" id="UP001216638">
    <property type="component" value="Chromosome 4"/>
</dbReference>
<evidence type="ECO:0000256" key="4">
    <source>
        <dbReference type="ARBA" id="ARBA00022824"/>
    </source>
</evidence>
<dbReference type="PANTHER" id="PTHR12924:SF0">
    <property type="entry name" value="TRANSLOCON-ASSOCIATED PROTEIN SUBUNIT ALPHA"/>
    <property type="match status" value="1"/>
</dbReference>
<evidence type="ECO:0000256" key="10">
    <source>
        <dbReference type="SAM" id="Phobius"/>
    </source>
</evidence>
<dbReference type="InterPro" id="IPR005595">
    <property type="entry name" value="TRAP_alpha"/>
</dbReference>
<keyword evidence="5 10" id="KW-1133">Transmembrane helix</keyword>
<accession>A0AAF0DXG7</accession>
<evidence type="ECO:0000256" key="1">
    <source>
        <dbReference type="ARBA" id="ARBA00004115"/>
    </source>
</evidence>
<evidence type="ECO:0000313" key="13">
    <source>
        <dbReference type="Proteomes" id="UP001216638"/>
    </source>
</evidence>
<dbReference type="Pfam" id="PF03896">
    <property type="entry name" value="TRAP_alpha"/>
    <property type="match status" value="1"/>
</dbReference>
<dbReference type="AlphaFoldDB" id="A0AAF0DXG7"/>
<evidence type="ECO:0000256" key="9">
    <source>
        <dbReference type="SAM" id="MobiDB-lite"/>
    </source>
</evidence>
<feature type="chain" id="PRO_5042004927" description="Translocon-associated protein subunit alpha" evidence="11">
    <location>
        <begin position="24"/>
        <end position="240"/>
    </location>
</feature>
<name>A0AAF0DXG7_9BASI</name>
<evidence type="ECO:0000256" key="3">
    <source>
        <dbReference type="ARBA" id="ARBA00022729"/>
    </source>
</evidence>
<evidence type="ECO:0008006" key="14">
    <source>
        <dbReference type="Google" id="ProtNLM"/>
    </source>
</evidence>
<protein>
    <recommendedName>
        <fullName evidence="14">Translocon-associated protein subunit alpha</fullName>
    </recommendedName>
</protein>
<evidence type="ECO:0000256" key="6">
    <source>
        <dbReference type="ARBA" id="ARBA00023136"/>
    </source>
</evidence>
<evidence type="ECO:0000256" key="2">
    <source>
        <dbReference type="ARBA" id="ARBA00022692"/>
    </source>
</evidence>
<keyword evidence="4" id="KW-0256">Endoplasmic reticulum</keyword>
<evidence type="ECO:0000256" key="8">
    <source>
        <dbReference type="ARBA" id="ARBA00038311"/>
    </source>
</evidence>
<dbReference type="EMBL" id="CP119954">
    <property type="protein sequence ID" value="WFC96746.1"/>
    <property type="molecule type" value="Genomic_DNA"/>
</dbReference>
<feature type="signal peptide" evidence="11">
    <location>
        <begin position="1"/>
        <end position="23"/>
    </location>
</feature>